<gene>
    <name evidence="2" type="ORF">NDU88_002361</name>
</gene>
<name>A0AAV7M0B9_PLEWA</name>
<dbReference type="Proteomes" id="UP001066276">
    <property type="component" value="Chromosome 10"/>
</dbReference>
<keyword evidence="3" id="KW-1185">Reference proteome</keyword>
<evidence type="ECO:0000313" key="3">
    <source>
        <dbReference type="Proteomes" id="UP001066276"/>
    </source>
</evidence>
<dbReference type="AlphaFoldDB" id="A0AAV7M0B9"/>
<organism evidence="2 3">
    <name type="scientific">Pleurodeles waltl</name>
    <name type="common">Iberian ribbed newt</name>
    <dbReference type="NCBI Taxonomy" id="8319"/>
    <lineage>
        <taxon>Eukaryota</taxon>
        <taxon>Metazoa</taxon>
        <taxon>Chordata</taxon>
        <taxon>Craniata</taxon>
        <taxon>Vertebrata</taxon>
        <taxon>Euteleostomi</taxon>
        <taxon>Amphibia</taxon>
        <taxon>Batrachia</taxon>
        <taxon>Caudata</taxon>
        <taxon>Salamandroidea</taxon>
        <taxon>Salamandridae</taxon>
        <taxon>Pleurodelinae</taxon>
        <taxon>Pleurodeles</taxon>
    </lineage>
</organism>
<accession>A0AAV7M0B9</accession>
<protein>
    <submittedName>
        <fullName evidence="2">Uncharacterized protein</fullName>
    </submittedName>
</protein>
<comment type="caution">
    <text evidence="2">The sequence shown here is derived from an EMBL/GenBank/DDBJ whole genome shotgun (WGS) entry which is preliminary data.</text>
</comment>
<sequence length="76" mass="8403">MSVPSLSERRAAGVGRSLGHGGTPQSCFHDAVYYGDLMFFPVKGSQYTLYSVARCPRREVHGMVDAGEPRMYAYRA</sequence>
<feature type="region of interest" description="Disordered" evidence="1">
    <location>
        <begin position="1"/>
        <end position="23"/>
    </location>
</feature>
<reference evidence="2" key="1">
    <citation type="journal article" date="2022" name="bioRxiv">
        <title>Sequencing and chromosome-scale assembly of the giantPleurodeles waltlgenome.</title>
        <authorList>
            <person name="Brown T."/>
            <person name="Elewa A."/>
            <person name="Iarovenko S."/>
            <person name="Subramanian E."/>
            <person name="Araus A.J."/>
            <person name="Petzold A."/>
            <person name="Susuki M."/>
            <person name="Suzuki K.-i.T."/>
            <person name="Hayashi T."/>
            <person name="Toyoda A."/>
            <person name="Oliveira C."/>
            <person name="Osipova E."/>
            <person name="Leigh N.D."/>
            <person name="Simon A."/>
            <person name="Yun M.H."/>
        </authorList>
    </citation>
    <scope>NUCLEOTIDE SEQUENCE</scope>
    <source>
        <strain evidence="2">20211129_DDA</strain>
        <tissue evidence="2">Liver</tissue>
    </source>
</reference>
<dbReference type="EMBL" id="JANPWB010000014">
    <property type="protein sequence ID" value="KAJ1097236.1"/>
    <property type="molecule type" value="Genomic_DNA"/>
</dbReference>
<evidence type="ECO:0000313" key="2">
    <source>
        <dbReference type="EMBL" id="KAJ1097236.1"/>
    </source>
</evidence>
<evidence type="ECO:0000256" key="1">
    <source>
        <dbReference type="SAM" id="MobiDB-lite"/>
    </source>
</evidence>
<proteinExistence type="predicted"/>